<evidence type="ECO:0000313" key="10">
    <source>
        <dbReference type="EMBL" id="AKH21522.1"/>
    </source>
</evidence>
<evidence type="ECO:0000256" key="1">
    <source>
        <dbReference type="ARBA" id="ARBA00001946"/>
    </source>
</evidence>
<keyword evidence="7 9" id="KW-0460">Magnesium</keyword>
<keyword evidence="5 9" id="KW-0255">Endonuclease</keyword>
<protein>
    <recommendedName>
        <fullName evidence="9">CRISPR-associated endoribonuclease Cas2</fullName>
        <ecNumber evidence="9">3.1.-.-</ecNumber>
    </recommendedName>
</protein>
<dbReference type="KEGG" id="seds:AAY24_15470"/>
<evidence type="ECO:0000313" key="11">
    <source>
        <dbReference type="Proteomes" id="UP000034410"/>
    </source>
</evidence>
<gene>
    <name evidence="9" type="primary">cas2</name>
    <name evidence="10" type="ORF">AAY24_15470</name>
</gene>
<accession>A0A0F7K0U2</accession>
<evidence type="ECO:0000256" key="2">
    <source>
        <dbReference type="ARBA" id="ARBA00009959"/>
    </source>
</evidence>
<organism evidence="10 11">
    <name type="scientific">Sedimenticola thiotaurini</name>
    <dbReference type="NCBI Taxonomy" id="1543721"/>
    <lineage>
        <taxon>Bacteria</taxon>
        <taxon>Pseudomonadati</taxon>
        <taxon>Pseudomonadota</taxon>
        <taxon>Gammaproteobacteria</taxon>
        <taxon>Chromatiales</taxon>
        <taxon>Sedimenticolaceae</taxon>
        <taxon>Sedimenticola</taxon>
    </lineage>
</organism>
<keyword evidence="4 9" id="KW-0479">Metal-binding</keyword>
<dbReference type="OrthoDB" id="9791737at2"/>
<comment type="similarity">
    <text evidence="2 9">Belongs to the CRISPR-associated endoribonuclease Cas2 protein family.</text>
</comment>
<evidence type="ECO:0000256" key="8">
    <source>
        <dbReference type="ARBA" id="ARBA00023118"/>
    </source>
</evidence>
<dbReference type="EMBL" id="CP011412">
    <property type="protein sequence ID" value="AKH21522.1"/>
    <property type="molecule type" value="Genomic_DNA"/>
</dbReference>
<sequence>MSQETRRFMRLLVFFDLPTITREDKRAYTLFRRFLLKDGYDMIQWSVYGRVINGFDNMETHLKRLSANLPPEGSVRCLQVSEKQFVQMKLLVGEPKKQEKTVSSAQLVLL</sequence>
<dbReference type="EC" id="3.1.-.-" evidence="9"/>
<dbReference type="GO" id="GO:0046872">
    <property type="term" value="F:metal ion binding"/>
    <property type="evidence" value="ECO:0007669"/>
    <property type="project" value="UniProtKB-UniRule"/>
</dbReference>
<reference evidence="10 11" key="1">
    <citation type="journal article" date="2015" name="Genome Announc.">
        <title>Complete Genome Sequence of Sedimenticola thiotaurini Strain SIP-G1, a Polyphosphate- and Polyhydroxyalkanoate-Accumulating Sulfur-Oxidizing Gammaproteobacterium Isolated from Salt Marsh Sediments.</title>
        <authorList>
            <person name="Flood B.E."/>
            <person name="Jones D.S."/>
            <person name="Bailey J.V."/>
        </authorList>
    </citation>
    <scope>NUCLEOTIDE SEQUENCE [LARGE SCALE GENOMIC DNA]</scope>
    <source>
        <strain evidence="10 11">SIP-G1</strain>
    </source>
</reference>
<proteinExistence type="inferred from homology"/>
<dbReference type="RefSeq" id="WP_046860447.1">
    <property type="nucleotide sequence ID" value="NZ_CP011412.1"/>
</dbReference>
<dbReference type="InterPro" id="IPR021127">
    <property type="entry name" value="CRISPR_associated_Cas2"/>
</dbReference>
<dbReference type="GO" id="GO:0043571">
    <property type="term" value="P:maintenance of CRISPR repeat elements"/>
    <property type="evidence" value="ECO:0007669"/>
    <property type="project" value="UniProtKB-UniRule"/>
</dbReference>
<dbReference type="HAMAP" id="MF_01471">
    <property type="entry name" value="Cas2"/>
    <property type="match status" value="1"/>
</dbReference>
<comment type="cofactor">
    <cofactor evidence="1 9">
        <name>Mg(2+)</name>
        <dbReference type="ChEBI" id="CHEBI:18420"/>
    </cofactor>
</comment>
<dbReference type="GO" id="GO:0051607">
    <property type="term" value="P:defense response to virus"/>
    <property type="evidence" value="ECO:0007669"/>
    <property type="project" value="UniProtKB-UniRule"/>
</dbReference>
<dbReference type="Proteomes" id="UP000034410">
    <property type="component" value="Chromosome"/>
</dbReference>
<feature type="binding site" evidence="9">
    <location>
        <position position="16"/>
    </location>
    <ligand>
        <name>Mg(2+)</name>
        <dbReference type="ChEBI" id="CHEBI:18420"/>
        <note>catalytic</note>
    </ligand>
</feature>
<dbReference type="NCBIfam" id="TIGR01573">
    <property type="entry name" value="cas2"/>
    <property type="match status" value="1"/>
</dbReference>
<dbReference type="AlphaFoldDB" id="A0A0F7K0U2"/>
<dbReference type="CDD" id="cd09638">
    <property type="entry name" value="Cas2_I_II_III"/>
    <property type="match status" value="1"/>
</dbReference>
<evidence type="ECO:0000256" key="4">
    <source>
        <dbReference type="ARBA" id="ARBA00022723"/>
    </source>
</evidence>
<evidence type="ECO:0000256" key="6">
    <source>
        <dbReference type="ARBA" id="ARBA00022801"/>
    </source>
</evidence>
<comment type="subunit">
    <text evidence="9">Homodimer, forms a heterotetramer with a Cas1 homodimer.</text>
</comment>
<dbReference type="SUPFAM" id="SSF143430">
    <property type="entry name" value="TTP0101/SSO1404-like"/>
    <property type="match status" value="1"/>
</dbReference>
<dbReference type="Pfam" id="PF09827">
    <property type="entry name" value="CRISPR_Cas2"/>
    <property type="match status" value="1"/>
</dbReference>
<evidence type="ECO:0000256" key="7">
    <source>
        <dbReference type="ARBA" id="ARBA00022842"/>
    </source>
</evidence>
<evidence type="ECO:0000256" key="5">
    <source>
        <dbReference type="ARBA" id="ARBA00022759"/>
    </source>
</evidence>
<dbReference type="InterPro" id="IPR019199">
    <property type="entry name" value="Virulence_VapD/CRISPR_Cas2"/>
</dbReference>
<dbReference type="GO" id="GO:0004521">
    <property type="term" value="F:RNA endonuclease activity"/>
    <property type="evidence" value="ECO:0007669"/>
    <property type="project" value="InterPro"/>
</dbReference>
<keyword evidence="8 9" id="KW-0051">Antiviral defense</keyword>
<keyword evidence="6 9" id="KW-0378">Hydrolase</keyword>
<dbReference type="GO" id="GO:0016787">
    <property type="term" value="F:hydrolase activity"/>
    <property type="evidence" value="ECO:0007669"/>
    <property type="project" value="UniProtKB-KW"/>
</dbReference>
<keyword evidence="11" id="KW-1185">Reference proteome</keyword>
<comment type="function">
    <text evidence="9">CRISPR (clustered regularly interspaced short palindromic repeat), is an adaptive immune system that provides protection against mobile genetic elements (viruses, transposable elements and conjugative plasmids). CRISPR clusters contain sequences complementary to antecedent mobile elements and target invading nucleic acids. CRISPR clusters are transcribed and processed into CRISPR RNA (crRNA). Functions as a ssRNA-specific endoribonuclease. Involved in the integration of spacer DNA into the CRISPR cassette.</text>
</comment>
<name>A0A0F7K0U2_9GAMM</name>
<evidence type="ECO:0000256" key="3">
    <source>
        <dbReference type="ARBA" id="ARBA00022722"/>
    </source>
</evidence>
<keyword evidence="3 9" id="KW-0540">Nuclease</keyword>
<evidence type="ECO:0000256" key="9">
    <source>
        <dbReference type="HAMAP-Rule" id="MF_01471"/>
    </source>
</evidence>